<dbReference type="Proteomes" id="UP001054252">
    <property type="component" value="Unassembled WGS sequence"/>
</dbReference>
<comment type="caution">
    <text evidence="1">The sequence shown here is derived from an EMBL/GenBank/DDBJ whole genome shotgun (WGS) entry which is preliminary data.</text>
</comment>
<keyword evidence="2" id="KW-1185">Reference proteome</keyword>
<gene>
    <name evidence="1" type="ORF">SLEP1_g31992</name>
</gene>
<protein>
    <submittedName>
        <fullName evidence="1">Uncharacterized protein</fullName>
    </submittedName>
</protein>
<dbReference type="PANTHER" id="PTHR36020:SF1">
    <property type="entry name" value="TRANSMEMBRANE PROTEIN"/>
    <property type="match status" value="1"/>
</dbReference>
<accession>A0AAV5KBX2</accession>
<dbReference type="AlphaFoldDB" id="A0AAV5KBX2"/>
<evidence type="ECO:0000313" key="2">
    <source>
        <dbReference type="Proteomes" id="UP001054252"/>
    </source>
</evidence>
<proteinExistence type="predicted"/>
<name>A0AAV5KBX2_9ROSI</name>
<dbReference type="PANTHER" id="PTHR36020">
    <property type="entry name" value="TRANSMEMBRANE PROTEIN"/>
    <property type="match status" value="1"/>
</dbReference>
<evidence type="ECO:0000313" key="1">
    <source>
        <dbReference type="EMBL" id="GKV22093.1"/>
    </source>
</evidence>
<dbReference type="EMBL" id="BPVZ01000059">
    <property type="protein sequence ID" value="GKV22093.1"/>
    <property type="molecule type" value="Genomic_DNA"/>
</dbReference>
<sequence length="608" mass="66457">MGFLFVSKLQSLWPFPVSKFDDLRVSDELVRKLPLPDETKRFVYAVREPESQSVIYILSAQNLSERSARDAEYLIRAVQPDAVVAQVDFLVLSEIQVEETECNYDDDNPVPTSSFGVIKRCFFDKINKEKYESDAGNLVLREIFGTCFHGHLLAAKRAAKEVGSNFMVLDSSFLENPDAVNTSGEVEAGNKVQGLLTSLVPQKMGSSILPGSRRLCISNDVQSQVVKLLSSHMHSFQLKLMPSGSIPEVGPDEYQRIDNYEVPLFAQPVYPLLVDLHNIFAEMPSMGKALALVQKLFLDINRGEIVDTKIISEVYTFQIAVECLRIALNYAGRVPLKNLRNQNSGHVDFSELSVEDNGLLGLRKHWNTSVPPEIKDLVGIIVTNFTDDEETSNHSDKKQLLSKKPALTVGAGATAVLGASSLSKAVPASTLVKFVTFKVPPSVKLILTQTQKVLAIAVSKILGPSKLAARGLTTSAGNSSVLNAVAFAEKIRTVVHAAIASAEKTSFSAMRSAFYEIMRNRRVRPVGLLPWTTFGCSIASCTGLFIYGDGIEFAAESLPSASYIASLGCGIQNLHQASHAAMQTDGNKIQKSIDSCILIHTCNLQSLK</sequence>
<reference evidence="1 2" key="1">
    <citation type="journal article" date="2021" name="Commun. Biol.">
        <title>The genome of Shorea leprosula (Dipterocarpaceae) highlights the ecological relevance of drought in aseasonal tropical rainforests.</title>
        <authorList>
            <person name="Ng K.K.S."/>
            <person name="Kobayashi M.J."/>
            <person name="Fawcett J.A."/>
            <person name="Hatakeyama M."/>
            <person name="Paape T."/>
            <person name="Ng C.H."/>
            <person name="Ang C.C."/>
            <person name="Tnah L.H."/>
            <person name="Lee C.T."/>
            <person name="Nishiyama T."/>
            <person name="Sese J."/>
            <person name="O'Brien M.J."/>
            <person name="Copetti D."/>
            <person name="Mohd Noor M.I."/>
            <person name="Ong R.C."/>
            <person name="Putra M."/>
            <person name="Sireger I.Z."/>
            <person name="Indrioko S."/>
            <person name="Kosugi Y."/>
            <person name="Izuno A."/>
            <person name="Isagi Y."/>
            <person name="Lee S.L."/>
            <person name="Shimizu K.K."/>
        </authorList>
    </citation>
    <scope>NUCLEOTIDE SEQUENCE [LARGE SCALE GENOMIC DNA]</scope>
    <source>
        <strain evidence="1">214</strain>
    </source>
</reference>
<organism evidence="1 2">
    <name type="scientific">Rubroshorea leprosula</name>
    <dbReference type="NCBI Taxonomy" id="152421"/>
    <lineage>
        <taxon>Eukaryota</taxon>
        <taxon>Viridiplantae</taxon>
        <taxon>Streptophyta</taxon>
        <taxon>Embryophyta</taxon>
        <taxon>Tracheophyta</taxon>
        <taxon>Spermatophyta</taxon>
        <taxon>Magnoliopsida</taxon>
        <taxon>eudicotyledons</taxon>
        <taxon>Gunneridae</taxon>
        <taxon>Pentapetalae</taxon>
        <taxon>rosids</taxon>
        <taxon>malvids</taxon>
        <taxon>Malvales</taxon>
        <taxon>Dipterocarpaceae</taxon>
        <taxon>Rubroshorea</taxon>
    </lineage>
</organism>